<protein>
    <submittedName>
        <fullName evidence="3">Uncharacterized protein</fullName>
    </submittedName>
</protein>
<dbReference type="AlphaFoldDB" id="A0A345HNE6"/>
<name>A0A345HNE6_9ACTN</name>
<keyword evidence="2" id="KW-0812">Transmembrane</keyword>
<accession>A0A345HNE6</accession>
<feature type="transmembrane region" description="Helical" evidence="2">
    <location>
        <begin position="128"/>
        <end position="151"/>
    </location>
</feature>
<keyword evidence="4" id="KW-1185">Reference proteome</keyword>
<keyword evidence="2" id="KW-0472">Membrane</keyword>
<evidence type="ECO:0000313" key="3">
    <source>
        <dbReference type="EMBL" id="AXG78220.1"/>
    </source>
</evidence>
<feature type="transmembrane region" description="Helical" evidence="2">
    <location>
        <begin position="41"/>
        <end position="62"/>
    </location>
</feature>
<dbReference type="EMBL" id="CP031194">
    <property type="protein sequence ID" value="AXG78220.1"/>
    <property type="molecule type" value="Genomic_DNA"/>
</dbReference>
<evidence type="ECO:0000256" key="2">
    <source>
        <dbReference type="SAM" id="Phobius"/>
    </source>
</evidence>
<feature type="compositionally biased region" description="Basic and acidic residues" evidence="1">
    <location>
        <begin position="9"/>
        <end position="22"/>
    </location>
</feature>
<organism evidence="3 4">
    <name type="scientific">Streptomyces paludis</name>
    <dbReference type="NCBI Taxonomy" id="2282738"/>
    <lineage>
        <taxon>Bacteria</taxon>
        <taxon>Bacillati</taxon>
        <taxon>Actinomycetota</taxon>
        <taxon>Actinomycetes</taxon>
        <taxon>Kitasatosporales</taxon>
        <taxon>Streptomycetaceae</taxon>
        <taxon>Streptomyces</taxon>
    </lineage>
</organism>
<feature type="transmembrane region" description="Helical" evidence="2">
    <location>
        <begin position="68"/>
        <end position="87"/>
    </location>
</feature>
<reference evidence="4" key="1">
    <citation type="submission" date="2018-07" db="EMBL/GenBank/DDBJ databases">
        <authorList>
            <person name="Zhao J."/>
        </authorList>
    </citation>
    <scope>NUCLEOTIDE SEQUENCE [LARGE SCALE GENOMIC DNA]</scope>
    <source>
        <strain evidence="4">GSSD-12</strain>
    </source>
</reference>
<dbReference type="Proteomes" id="UP000253868">
    <property type="component" value="Chromosome"/>
</dbReference>
<feature type="region of interest" description="Disordered" evidence="1">
    <location>
        <begin position="1"/>
        <end position="33"/>
    </location>
</feature>
<dbReference type="RefSeq" id="WP_114659584.1">
    <property type="nucleotide sequence ID" value="NZ_CP031194.1"/>
</dbReference>
<evidence type="ECO:0000313" key="4">
    <source>
        <dbReference type="Proteomes" id="UP000253868"/>
    </source>
</evidence>
<proteinExistence type="predicted"/>
<keyword evidence="2" id="KW-1133">Transmembrane helix</keyword>
<gene>
    <name evidence="3" type="ORF">DVK44_11445</name>
</gene>
<feature type="region of interest" description="Disordered" evidence="1">
    <location>
        <begin position="154"/>
        <end position="174"/>
    </location>
</feature>
<evidence type="ECO:0000256" key="1">
    <source>
        <dbReference type="SAM" id="MobiDB-lite"/>
    </source>
</evidence>
<dbReference type="KEGG" id="spad:DVK44_11445"/>
<sequence length="174" mass="18186">MYPTEGQPEEQHQPEARPEAQPETRPAVQPQAPSRAPFAPWLLRAALALTGWLALAATALPAGWPARWIPVLLFVAFGPGCALLLPLPRGLRPAARLEVLALAAPLSLSLATLAATALHLVAGFTATVFLASLAAVTTLAAALPAVPLPAVTRGAAERRDPGRTDGPMPLWRGQ</sequence>
<feature type="transmembrane region" description="Helical" evidence="2">
    <location>
        <begin position="99"/>
        <end position="122"/>
    </location>
</feature>